<feature type="non-terminal residue" evidence="1">
    <location>
        <position position="1"/>
    </location>
</feature>
<protein>
    <submittedName>
        <fullName evidence="1">Uncharacterized protein</fullName>
    </submittedName>
</protein>
<accession>A0AA40KSJ9</accession>
<name>A0AA40KSJ9_9HYME</name>
<proteinExistence type="predicted"/>
<dbReference type="Proteomes" id="UP001177670">
    <property type="component" value="Unassembled WGS sequence"/>
</dbReference>
<dbReference type="EMBL" id="JAHYIQ010000006">
    <property type="protein sequence ID" value="KAK1131278.1"/>
    <property type="molecule type" value="Genomic_DNA"/>
</dbReference>
<sequence length="56" mass="6025">LTGDVQRKSSYPFEALSPESAGSCKKGGLVKSCRSDNVFPADFTPFHRVSGLYTAN</sequence>
<evidence type="ECO:0000313" key="1">
    <source>
        <dbReference type="EMBL" id="KAK1131278.1"/>
    </source>
</evidence>
<evidence type="ECO:0000313" key="2">
    <source>
        <dbReference type="Proteomes" id="UP001177670"/>
    </source>
</evidence>
<organism evidence="1 2">
    <name type="scientific">Melipona bicolor</name>
    <dbReference type="NCBI Taxonomy" id="60889"/>
    <lineage>
        <taxon>Eukaryota</taxon>
        <taxon>Metazoa</taxon>
        <taxon>Ecdysozoa</taxon>
        <taxon>Arthropoda</taxon>
        <taxon>Hexapoda</taxon>
        <taxon>Insecta</taxon>
        <taxon>Pterygota</taxon>
        <taxon>Neoptera</taxon>
        <taxon>Endopterygota</taxon>
        <taxon>Hymenoptera</taxon>
        <taxon>Apocrita</taxon>
        <taxon>Aculeata</taxon>
        <taxon>Apoidea</taxon>
        <taxon>Anthophila</taxon>
        <taxon>Apidae</taxon>
        <taxon>Melipona</taxon>
    </lineage>
</organism>
<gene>
    <name evidence="1" type="ORF">K0M31_017565</name>
</gene>
<dbReference type="AlphaFoldDB" id="A0AA40KSJ9"/>
<keyword evidence="2" id="KW-1185">Reference proteome</keyword>
<reference evidence="1" key="1">
    <citation type="submission" date="2021-10" db="EMBL/GenBank/DDBJ databases">
        <title>Melipona bicolor Genome sequencing and assembly.</title>
        <authorList>
            <person name="Araujo N.S."/>
            <person name="Arias M.C."/>
        </authorList>
    </citation>
    <scope>NUCLEOTIDE SEQUENCE</scope>
    <source>
        <strain evidence="1">USP_2M_L1-L4_2017</strain>
        <tissue evidence="1">Whole body</tissue>
    </source>
</reference>
<comment type="caution">
    <text evidence="1">The sequence shown here is derived from an EMBL/GenBank/DDBJ whole genome shotgun (WGS) entry which is preliminary data.</text>
</comment>